<feature type="non-terminal residue" evidence="6">
    <location>
        <position position="1"/>
    </location>
</feature>
<dbReference type="GO" id="GO:0005829">
    <property type="term" value="C:cytosol"/>
    <property type="evidence" value="ECO:0007669"/>
    <property type="project" value="TreeGrafter"/>
</dbReference>
<organism evidence="6 7">
    <name type="scientific">Quercus suber</name>
    <name type="common">Cork oak</name>
    <dbReference type="NCBI Taxonomy" id="58331"/>
    <lineage>
        <taxon>Eukaryota</taxon>
        <taxon>Viridiplantae</taxon>
        <taxon>Streptophyta</taxon>
        <taxon>Embryophyta</taxon>
        <taxon>Tracheophyta</taxon>
        <taxon>Spermatophyta</taxon>
        <taxon>Magnoliopsida</taxon>
        <taxon>eudicotyledons</taxon>
        <taxon>Gunneridae</taxon>
        <taxon>Pentapetalae</taxon>
        <taxon>rosids</taxon>
        <taxon>fabids</taxon>
        <taxon>Fagales</taxon>
        <taxon>Fagaceae</taxon>
        <taxon>Quercus</taxon>
    </lineage>
</organism>
<gene>
    <name evidence="6" type="primary">NQR_1</name>
    <name evidence="6" type="ORF">CFP56_020548</name>
</gene>
<name>A0AAW0KFY9_QUESU</name>
<dbReference type="Proteomes" id="UP000237347">
    <property type="component" value="Unassembled WGS sequence"/>
</dbReference>
<dbReference type="SUPFAM" id="SSF52218">
    <property type="entry name" value="Flavoproteins"/>
    <property type="match status" value="1"/>
</dbReference>
<accession>A0AAW0KFY9</accession>
<dbReference type="InterPro" id="IPR050712">
    <property type="entry name" value="NAD(P)H-dep_reductase"/>
</dbReference>
<dbReference type="GO" id="GO:0003955">
    <property type="term" value="F:NAD(P)H dehydrogenase (quinone) activity"/>
    <property type="evidence" value="ECO:0007669"/>
    <property type="project" value="UniProtKB-EC"/>
</dbReference>
<comment type="caution">
    <text evidence="6">The sequence shown here is derived from an EMBL/GenBank/DDBJ whole genome shotgun (WGS) entry which is preliminary data.</text>
</comment>
<evidence type="ECO:0000256" key="4">
    <source>
        <dbReference type="SAM" id="MobiDB-lite"/>
    </source>
</evidence>
<evidence type="ECO:0000313" key="7">
    <source>
        <dbReference type="Proteomes" id="UP000237347"/>
    </source>
</evidence>
<dbReference type="EC" id="1.6.5.2" evidence="1"/>
<evidence type="ECO:0000256" key="1">
    <source>
        <dbReference type="ARBA" id="ARBA00012648"/>
    </source>
</evidence>
<reference evidence="6 7" key="1">
    <citation type="journal article" date="2018" name="Sci. Data">
        <title>The draft genome sequence of cork oak.</title>
        <authorList>
            <person name="Ramos A.M."/>
            <person name="Usie A."/>
            <person name="Barbosa P."/>
            <person name="Barros P.M."/>
            <person name="Capote T."/>
            <person name="Chaves I."/>
            <person name="Simoes F."/>
            <person name="Abreu I."/>
            <person name="Carrasquinho I."/>
            <person name="Faro C."/>
            <person name="Guimaraes J.B."/>
            <person name="Mendonca D."/>
            <person name="Nobrega F."/>
            <person name="Rodrigues L."/>
            <person name="Saibo N.J.M."/>
            <person name="Varela M.C."/>
            <person name="Egas C."/>
            <person name="Matos J."/>
            <person name="Miguel C.M."/>
            <person name="Oliveira M.M."/>
            <person name="Ricardo C.P."/>
            <person name="Goncalves S."/>
        </authorList>
    </citation>
    <scope>NUCLEOTIDE SEQUENCE [LARGE SCALE GENOMIC DNA]</scope>
    <source>
        <strain evidence="7">cv. HL8</strain>
    </source>
</reference>
<feature type="non-terminal residue" evidence="6">
    <location>
        <position position="101"/>
    </location>
</feature>
<dbReference type="InterPro" id="IPR029039">
    <property type="entry name" value="Flavoprotein-like_sf"/>
</dbReference>
<comment type="catalytic activity">
    <reaction evidence="3">
        <text>a quinone + NADPH + H(+) = a quinol + NADP(+)</text>
        <dbReference type="Rhea" id="RHEA:46164"/>
        <dbReference type="ChEBI" id="CHEBI:15378"/>
        <dbReference type="ChEBI" id="CHEBI:24646"/>
        <dbReference type="ChEBI" id="CHEBI:57783"/>
        <dbReference type="ChEBI" id="CHEBI:58349"/>
        <dbReference type="ChEBI" id="CHEBI:132124"/>
        <dbReference type="EC" id="1.6.5.2"/>
    </reaction>
</comment>
<dbReference type="PANTHER" id="PTHR30543:SF21">
    <property type="entry name" value="NAD(P)H-DEPENDENT FMN REDUCTASE LOT6"/>
    <property type="match status" value="1"/>
</dbReference>
<dbReference type="InterPro" id="IPR005025">
    <property type="entry name" value="FMN_Rdtase-like_dom"/>
</dbReference>
<sequence length="101" mass="11568">CVNTDTSFRRTQKQERRENRRTETLRERERERERAMEAVVAAKPRVKVAALCGSLRKGSYNLGLVRSAIELSKSINGLEIEYIDIEPLPMLNTDLEGEGTF</sequence>
<dbReference type="Gene3D" id="3.40.50.360">
    <property type="match status" value="1"/>
</dbReference>
<dbReference type="GO" id="GO:0010181">
    <property type="term" value="F:FMN binding"/>
    <property type="evidence" value="ECO:0007669"/>
    <property type="project" value="TreeGrafter"/>
</dbReference>
<protein>
    <recommendedName>
        <fullName evidence="1">NAD(P)H dehydrogenase (quinone)</fullName>
        <ecNumber evidence="1">1.6.5.2</ecNumber>
    </recommendedName>
</protein>
<evidence type="ECO:0000259" key="5">
    <source>
        <dbReference type="Pfam" id="PF03358"/>
    </source>
</evidence>
<dbReference type="Pfam" id="PF03358">
    <property type="entry name" value="FMN_red"/>
    <property type="match status" value="1"/>
</dbReference>
<evidence type="ECO:0000256" key="3">
    <source>
        <dbReference type="ARBA" id="ARBA00048983"/>
    </source>
</evidence>
<keyword evidence="7" id="KW-1185">Reference proteome</keyword>
<dbReference type="EMBL" id="PKMF04000317">
    <property type="protein sequence ID" value="KAK7837952.1"/>
    <property type="molecule type" value="Genomic_DNA"/>
</dbReference>
<comment type="catalytic activity">
    <reaction evidence="2">
        <text>a quinone + NADH + H(+) = a quinol + NAD(+)</text>
        <dbReference type="Rhea" id="RHEA:46160"/>
        <dbReference type="ChEBI" id="CHEBI:15378"/>
        <dbReference type="ChEBI" id="CHEBI:24646"/>
        <dbReference type="ChEBI" id="CHEBI:57540"/>
        <dbReference type="ChEBI" id="CHEBI:57945"/>
        <dbReference type="ChEBI" id="CHEBI:132124"/>
        <dbReference type="EC" id="1.6.5.2"/>
    </reaction>
</comment>
<feature type="compositionally biased region" description="Basic and acidic residues" evidence="4">
    <location>
        <begin position="12"/>
        <end position="30"/>
    </location>
</feature>
<dbReference type="PANTHER" id="PTHR30543">
    <property type="entry name" value="CHROMATE REDUCTASE"/>
    <property type="match status" value="1"/>
</dbReference>
<dbReference type="AlphaFoldDB" id="A0AAW0KFY9"/>
<feature type="region of interest" description="Disordered" evidence="4">
    <location>
        <begin position="1"/>
        <end position="30"/>
    </location>
</feature>
<evidence type="ECO:0000256" key="2">
    <source>
        <dbReference type="ARBA" id="ARBA00047678"/>
    </source>
</evidence>
<feature type="domain" description="NADPH-dependent FMN reductase-like" evidence="5">
    <location>
        <begin position="46"/>
        <end position="98"/>
    </location>
</feature>
<evidence type="ECO:0000313" key="6">
    <source>
        <dbReference type="EMBL" id="KAK7837952.1"/>
    </source>
</evidence>
<proteinExistence type="predicted"/>